<protein>
    <recommendedName>
        <fullName evidence="1">Lipocalin-like domain-containing protein</fullName>
    </recommendedName>
</protein>
<gene>
    <name evidence="2" type="ORF">GCM10009575_097320</name>
</gene>
<proteinExistence type="predicted"/>
<sequence>MTTSVRTRLSGSWRMTDWKVFRGEEELDPPLGPAADCAGLLIYTNEGTMSANLTLLERPPFADGSLDGGTQQERADAYRSVIAYAGTYDVDELTEAVVHHVEIATFPNFVGTDLTRTCIFEDENTLKLDTPPMEMGGEWLGSYIRWQRTGTEGQ</sequence>
<evidence type="ECO:0000313" key="2">
    <source>
        <dbReference type="EMBL" id="GAA0962312.1"/>
    </source>
</evidence>
<comment type="caution">
    <text evidence="2">The sequence shown here is derived from an EMBL/GenBank/DDBJ whole genome shotgun (WGS) entry which is preliminary data.</text>
</comment>
<reference evidence="2 3" key="1">
    <citation type="journal article" date="2019" name="Int. J. Syst. Evol. Microbiol.">
        <title>The Global Catalogue of Microorganisms (GCM) 10K type strain sequencing project: providing services to taxonomists for standard genome sequencing and annotation.</title>
        <authorList>
            <consortium name="The Broad Institute Genomics Platform"/>
            <consortium name="The Broad Institute Genome Sequencing Center for Infectious Disease"/>
            <person name="Wu L."/>
            <person name="Ma J."/>
        </authorList>
    </citation>
    <scope>NUCLEOTIDE SEQUENCE [LARGE SCALE GENOMIC DNA]</scope>
    <source>
        <strain evidence="2 3">JCM 11444</strain>
    </source>
</reference>
<evidence type="ECO:0000313" key="3">
    <source>
        <dbReference type="Proteomes" id="UP001500418"/>
    </source>
</evidence>
<dbReference type="InterPro" id="IPR024311">
    <property type="entry name" value="Lipocalin-like"/>
</dbReference>
<dbReference type="Pfam" id="PF13924">
    <property type="entry name" value="Lipocalin_5"/>
    <property type="match status" value="1"/>
</dbReference>
<dbReference type="Proteomes" id="UP001500418">
    <property type="component" value="Unassembled WGS sequence"/>
</dbReference>
<name>A0ABN1RRP1_9ACTN</name>
<evidence type="ECO:0000259" key="1">
    <source>
        <dbReference type="Pfam" id="PF13924"/>
    </source>
</evidence>
<accession>A0ABN1RRP1</accession>
<organism evidence="2 3">
    <name type="scientific">Streptomyces rhizosphaericus</name>
    <dbReference type="NCBI Taxonomy" id="114699"/>
    <lineage>
        <taxon>Bacteria</taxon>
        <taxon>Bacillati</taxon>
        <taxon>Actinomycetota</taxon>
        <taxon>Actinomycetes</taxon>
        <taxon>Kitasatosporales</taxon>
        <taxon>Streptomycetaceae</taxon>
        <taxon>Streptomyces</taxon>
        <taxon>Streptomyces violaceusniger group</taxon>
    </lineage>
</organism>
<dbReference type="EMBL" id="BAAAID010000152">
    <property type="protein sequence ID" value="GAA0962312.1"/>
    <property type="molecule type" value="Genomic_DNA"/>
</dbReference>
<keyword evidence="3" id="KW-1185">Reference proteome</keyword>
<feature type="domain" description="Lipocalin-like" evidence="1">
    <location>
        <begin position="11"/>
        <end position="148"/>
    </location>
</feature>